<keyword evidence="1" id="KW-1133">Transmembrane helix</keyword>
<evidence type="ECO:0000256" key="1">
    <source>
        <dbReference type="SAM" id="Phobius"/>
    </source>
</evidence>
<keyword evidence="1" id="KW-0812">Transmembrane</keyword>
<dbReference type="Proteomes" id="UP000077748">
    <property type="component" value="Plasmid pRBL16"/>
</dbReference>
<name>A0A1A9KPC1_9PSED</name>
<feature type="transmembrane region" description="Helical" evidence="1">
    <location>
        <begin position="67"/>
        <end position="92"/>
    </location>
</feature>
<feature type="transmembrane region" description="Helical" evidence="1">
    <location>
        <begin position="12"/>
        <end position="31"/>
    </location>
</feature>
<reference evidence="2 3" key="1">
    <citation type="submission" date="2016-05" db="EMBL/GenBank/DDBJ databases">
        <title>Genome Sequence of Pseudomonas citronellolis Strain SJTE-3, an Estrogens and Persistent Organic Pollutants degradation strain.</title>
        <authorList>
            <person name="Liang R."/>
        </authorList>
    </citation>
    <scope>NUCLEOTIDE SEQUENCE [LARGE SCALE GENOMIC DNA]</scope>
    <source>
        <strain evidence="2 3">SJTE-3</strain>
        <plasmid evidence="3">Plasmid prbl16</plasmid>
    </source>
</reference>
<evidence type="ECO:0008006" key="4">
    <source>
        <dbReference type="Google" id="ProtNLM"/>
    </source>
</evidence>
<organism evidence="2 3">
    <name type="scientific">Pseudomonas citronellolis</name>
    <dbReference type="NCBI Taxonomy" id="53408"/>
    <lineage>
        <taxon>Bacteria</taxon>
        <taxon>Pseudomonadati</taxon>
        <taxon>Pseudomonadota</taxon>
        <taxon>Gammaproteobacteria</taxon>
        <taxon>Pseudomonadales</taxon>
        <taxon>Pseudomonadaceae</taxon>
        <taxon>Pseudomonas</taxon>
    </lineage>
</organism>
<dbReference type="SUPFAM" id="SSF109604">
    <property type="entry name" value="HD-domain/PDEase-like"/>
    <property type="match status" value="1"/>
</dbReference>
<dbReference type="Gene3D" id="1.10.3210.10">
    <property type="entry name" value="Hypothetical protein af1432"/>
    <property type="match status" value="1"/>
</dbReference>
<sequence>MSASTPKVKASSGVVALIVMIAVVILGYAAYLESTHKALDFQAEALSPHFYMFKPHAVVQLIASGGYVGTLVAVLVEVLHCIFAAAMVYTIARVAASRYFRPRNTSTEATAVSDDPFEYECSIPGSTMMILLRNNKDPRTGEEIGGVTDLNPYNQRFFRCNRKQVALSREPSTPIEHLELAVHELLAAHPTVPASVGAHHADATLREHSLAIAKEVLSYLKRQNVQEPLAYLAGLSHDLDKLLAYAEKAPGQWVKNKDATHHNTYSAYIVRQMPEFAKLQPEDQNVLTLALRYYHHPAMLPVSSGPRVEKLVQALRHADGFVIRAEKQDGIRAAKESSQTEELIREAILKFVGEANINKFRATGEAEGWTKDAMEFVIIPMSRILESIGSHLPLELSRQLQMGVDTRTFTHPAIPVMLETLEGMGLLLHSYNHHDSPSGLFDVKIGVINFNACVLLDKETLQELLPGVVDRWGMANYKIQVRRPTRDGGAEEESGGD</sequence>
<evidence type="ECO:0000313" key="3">
    <source>
        <dbReference type="Proteomes" id="UP000077748"/>
    </source>
</evidence>
<evidence type="ECO:0000313" key="2">
    <source>
        <dbReference type="EMBL" id="ANI19020.1"/>
    </source>
</evidence>
<dbReference type="AlphaFoldDB" id="A0A1A9KPC1"/>
<accession>A0A1A9KPC1</accession>
<proteinExistence type="predicted"/>
<geneLocation type="plasmid" evidence="3">
    <name>prbl16</name>
</geneLocation>
<dbReference type="EMBL" id="CP015879">
    <property type="protein sequence ID" value="ANI19020.1"/>
    <property type="molecule type" value="Genomic_DNA"/>
</dbReference>
<gene>
    <name evidence="2" type="ORF">A9C11_33750</name>
</gene>
<keyword evidence="2" id="KW-0614">Plasmid</keyword>
<keyword evidence="1" id="KW-0472">Membrane</keyword>
<dbReference type="RefSeq" id="WP_019439020.1">
    <property type="nucleotide sequence ID" value="NZ_CP015879.1"/>
</dbReference>
<protein>
    <recommendedName>
        <fullName evidence="4">HD domain-containing protein</fullName>
    </recommendedName>
</protein>